<evidence type="ECO:0000256" key="2">
    <source>
        <dbReference type="ARBA" id="ARBA00022448"/>
    </source>
</evidence>
<dbReference type="Pfam" id="PF02355">
    <property type="entry name" value="SecD_SecF_C"/>
    <property type="match status" value="1"/>
</dbReference>
<dbReference type="PANTHER" id="PTHR30081:SF8">
    <property type="entry name" value="PROTEIN TRANSLOCASE SUBUNIT SECF"/>
    <property type="match status" value="1"/>
</dbReference>
<feature type="transmembrane region" description="Helical" evidence="9">
    <location>
        <begin position="129"/>
        <end position="148"/>
    </location>
</feature>
<dbReference type="Gene3D" id="1.20.1640.10">
    <property type="entry name" value="Multidrug efflux transporter AcrB transmembrane domain"/>
    <property type="match status" value="1"/>
</dbReference>
<keyword evidence="2" id="KW-0813">Transport</keyword>
<keyword evidence="8 9" id="KW-0472">Membrane</keyword>
<feature type="transmembrane region" description="Helical" evidence="9">
    <location>
        <begin position="155"/>
        <end position="175"/>
    </location>
</feature>
<feature type="transmembrane region" description="Helical" evidence="9">
    <location>
        <begin position="21"/>
        <end position="40"/>
    </location>
</feature>
<dbReference type="GO" id="GO:0005886">
    <property type="term" value="C:plasma membrane"/>
    <property type="evidence" value="ECO:0007669"/>
    <property type="project" value="UniProtKB-SubCell"/>
</dbReference>
<dbReference type="HAMAP" id="MF_01464_A">
    <property type="entry name" value="SecF_A"/>
    <property type="match status" value="1"/>
</dbReference>
<evidence type="ECO:0000259" key="10">
    <source>
        <dbReference type="Pfam" id="PF02355"/>
    </source>
</evidence>
<keyword evidence="5" id="KW-0653">Protein transport</keyword>
<organism evidence="11">
    <name type="scientific">bioreactor metagenome</name>
    <dbReference type="NCBI Taxonomy" id="1076179"/>
    <lineage>
        <taxon>unclassified sequences</taxon>
        <taxon>metagenomes</taxon>
        <taxon>ecological metagenomes</taxon>
    </lineage>
</organism>
<dbReference type="InterPro" id="IPR048634">
    <property type="entry name" value="SecD_SecF_C"/>
</dbReference>
<dbReference type="GO" id="GO:0065002">
    <property type="term" value="P:intracellular protein transmembrane transport"/>
    <property type="evidence" value="ECO:0007669"/>
    <property type="project" value="InterPro"/>
</dbReference>
<dbReference type="PANTHER" id="PTHR30081">
    <property type="entry name" value="PROTEIN-EXPORT MEMBRANE PROTEIN SEC"/>
    <property type="match status" value="1"/>
</dbReference>
<comment type="subcellular location">
    <subcellularLocation>
        <location evidence="1">Cell membrane</location>
        <topology evidence="1">Multi-pass membrane protein</topology>
    </subcellularLocation>
</comment>
<dbReference type="InterPro" id="IPR022813">
    <property type="entry name" value="SecD/SecF_arch_bac"/>
</dbReference>
<comment type="caution">
    <text evidence="11">The sequence shown here is derived from an EMBL/GenBank/DDBJ whole genome shotgun (WGS) entry which is preliminary data.</text>
</comment>
<dbReference type="AlphaFoldDB" id="A0A644V562"/>
<evidence type="ECO:0000256" key="7">
    <source>
        <dbReference type="ARBA" id="ARBA00023010"/>
    </source>
</evidence>
<dbReference type="EMBL" id="VSSQ01000222">
    <property type="protein sequence ID" value="MPL86479.1"/>
    <property type="molecule type" value="Genomic_DNA"/>
</dbReference>
<dbReference type="SUPFAM" id="SSF82866">
    <property type="entry name" value="Multidrug efflux transporter AcrB transmembrane domain"/>
    <property type="match status" value="1"/>
</dbReference>
<evidence type="ECO:0000256" key="4">
    <source>
        <dbReference type="ARBA" id="ARBA00022692"/>
    </source>
</evidence>
<gene>
    <name evidence="11" type="primary">secF_6</name>
    <name evidence="11" type="ORF">SDC9_32460</name>
</gene>
<evidence type="ECO:0000256" key="8">
    <source>
        <dbReference type="ARBA" id="ARBA00023136"/>
    </source>
</evidence>
<dbReference type="InterPro" id="IPR022646">
    <property type="entry name" value="SecD/SecF_CS"/>
</dbReference>
<evidence type="ECO:0000256" key="1">
    <source>
        <dbReference type="ARBA" id="ARBA00004651"/>
    </source>
</evidence>
<accession>A0A644V562</accession>
<feature type="transmembrane region" description="Helical" evidence="9">
    <location>
        <begin position="181"/>
        <end position="201"/>
    </location>
</feature>
<keyword evidence="3" id="KW-1003">Cell membrane</keyword>
<evidence type="ECO:0000256" key="6">
    <source>
        <dbReference type="ARBA" id="ARBA00022989"/>
    </source>
</evidence>
<evidence type="ECO:0000256" key="5">
    <source>
        <dbReference type="ARBA" id="ARBA00022927"/>
    </source>
</evidence>
<keyword evidence="4 9" id="KW-0812">Transmembrane</keyword>
<dbReference type="InterPro" id="IPR024921">
    <property type="entry name" value="SecF_arc"/>
</dbReference>
<dbReference type="NCBIfam" id="NF006354">
    <property type="entry name" value="PRK08578.1-2"/>
    <property type="match status" value="1"/>
</dbReference>
<dbReference type="Pfam" id="PF07549">
    <property type="entry name" value="Sec_GG"/>
    <property type="match status" value="1"/>
</dbReference>
<keyword evidence="6 9" id="KW-1133">Transmembrane helix</keyword>
<feature type="transmembrane region" description="Helical" evidence="9">
    <location>
        <begin position="222"/>
        <end position="243"/>
    </location>
</feature>
<sequence length="301" mass="32294">MKLPKYDINKYDPKRMMAIPAVLFGIALVIVGITFALTGMPVTPGIDFAGGTAVTIHTDDAKEEIVAFFAGYDLKSIDEGIGSGGYYLKFGPMSNEDMMAFNDHALSKYPEASIDQIGANFGSTLQTQAMWAIIFAFIGMAVVVFIAFRKVIPAVTVVCAGIADITITAAVMNILGIELSLATTAALLMLIGYSVDSNILLTTKVLKRQGKLEEKMEGAFRTGIIMTTTTLAAIIAMFIVAFIGQVPTLYSIAAVLIIGLICDIIFTWGFNAGILRMYLSGSEKSQGMPKQPKKDSRGAKQ</sequence>
<feature type="domain" description="Protein export membrane protein SecD/SecF C-terminal" evidence="10">
    <location>
        <begin position="108"/>
        <end position="278"/>
    </location>
</feature>
<name>A0A644V562_9ZZZZ</name>
<proteinExistence type="inferred from homology"/>
<reference evidence="11" key="1">
    <citation type="submission" date="2019-08" db="EMBL/GenBank/DDBJ databases">
        <authorList>
            <person name="Kucharzyk K."/>
            <person name="Murdoch R.W."/>
            <person name="Higgins S."/>
            <person name="Loffler F."/>
        </authorList>
    </citation>
    <scope>NUCLEOTIDE SEQUENCE</scope>
</reference>
<evidence type="ECO:0000256" key="3">
    <source>
        <dbReference type="ARBA" id="ARBA00022475"/>
    </source>
</evidence>
<evidence type="ECO:0000313" key="11">
    <source>
        <dbReference type="EMBL" id="MPL86479.1"/>
    </source>
</evidence>
<keyword evidence="7" id="KW-0811">Translocation</keyword>
<evidence type="ECO:0000256" key="9">
    <source>
        <dbReference type="SAM" id="Phobius"/>
    </source>
</evidence>
<feature type="transmembrane region" description="Helical" evidence="9">
    <location>
        <begin position="249"/>
        <end position="270"/>
    </location>
</feature>
<protein>
    <submittedName>
        <fullName evidence="11">Protein translocase subunit SecF</fullName>
    </submittedName>
</protein>